<name>A0A837C332_9BRAD</name>
<dbReference type="EMBL" id="ADOU02000008">
    <property type="protein sequence ID" value="KGJ63677.1"/>
    <property type="molecule type" value="Genomic_DNA"/>
</dbReference>
<accession>A0A837C332</accession>
<proteinExistence type="predicted"/>
<sequence>MRLGRIEADFCDNDHRRGCRCSMHIAARLSRGRAYEMQSRVASRQMPSYGMRAISFLEATMSTTARFPGSTRDI</sequence>
<gene>
    <name evidence="1" type="ORF">BJA5080_05474</name>
</gene>
<evidence type="ECO:0000313" key="1">
    <source>
        <dbReference type="EMBL" id="KGJ63677.1"/>
    </source>
</evidence>
<protein>
    <submittedName>
        <fullName evidence="1">Uncharacterized protein</fullName>
    </submittedName>
</protein>
<evidence type="ECO:0000313" key="2">
    <source>
        <dbReference type="Proteomes" id="UP000024900"/>
    </source>
</evidence>
<organism evidence="1 2">
    <name type="scientific">Bradyrhizobium diazoefficiens SEMIA 5080</name>
    <dbReference type="NCBI Taxonomy" id="754504"/>
    <lineage>
        <taxon>Bacteria</taxon>
        <taxon>Pseudomonadati</taxon>
        <taxon>Pseudomonadota</taxon>
        <taxon>Alphaproteobacteria</taxon>
        <taxon>Hyphomicrobiales</taxon>
        <taxon>Nitrobacteraceae</taxon>
        <taxon>Bradyrhizobium</taxon>
    </lineage>
</organism>
<reference evidence="1 2" key="1">
    <citation type="journal article" date="2014" name="BMC Genomics">
        <title>Comparative genomics of Bradyrhizobium japonicum CPAC 15 and Bradyrhizobium diazoefficiens CPAC 7: elite model strains for understanding symbiotic performance with soybean.</title>
        <authorList>
            <person name="Siqueira A.F."/>
            <person name="Ormeno-Orrillo E."/>
            <person name="Souza R.C."/>
            <person name="Rodrigues E.P."/>
            <person name="Almeida L.G."/>
            <person name="Barcellos F.G."/>
            <person name="Batista J.S."/>
            <person name="Nakatami A.S."/>
            <person name="Martinez-Romero E."/>
            <person name="Vasconcelos A.T."/>
            <person name="Hungria M."/>
        </authorList>
    </citation>
    <scope>NUCLEOTIDE SEQUENCE [LARGE SCALE GENOMIC DNA]</scope>
    <source>
        <strain evidence="1 2">SEMIA 5080</strain>
    </source>
</reference>
<dbReference type="AlphaFoldDB" id="A0A837C332"/>
<dbReference type="Proteomes" id="UP000024900">
    <property type="component" value="Unassembled WGS sequence"/>
</dbReference>
<comment type="caution">
    <text evidence="1">The sequence shown here is derived from an EMBL/GenBank/DDBJ whole genome shotgun (WGS) entry which is preliminary data.</text>
</comment>